<organism evidence="1 2">
    <name type="scientific">Hymenobacter mellowenesis</name>
    <dbReference type="NCBI Taxonomy" id="3063995"/>
    <lineage>
        <taxon>Bacteria</taxon>
        <taxon>Pseudomonadati</taxon>
        <taxon>Bacteroidota</taxon>
        <taxon>Cytophagia</taxon>
        <taxon>Cytophagales</taxon>
        <taxon>Hymenobacteraceae</taxon>
        <taxon>Hymenobacter</taxon>
    </lineage>
</organism>
<dbReference type="RefSeq" id="WP_305012096.1">
    <property type="nucleotide sequence ID" value="NZ_JAUQSX010000006.1"/>
</dbReference>
<evidence type="ECO:0000313" key="1">
    <source>
        <dbReference type="EMBL" id="MDO7847420.1"/>
    </source>
</evidence>
<proteinExistence type="predicted"/>
<gene>
    <name evidence="1" type="ORF">Q5H92_13705</name>
</gene>
<dbReference type="Proteomes" id="UP001167796">
    <property type="component" value="Unassembled WGS sequence"/>
</dbReference>
<reference evidence="1" key="1">
    <citation type="submission" date="2023-07" db="EMBL/GenBank/DDBJ databases">
        <authorList>
            <person name="Kim M.K."/>
        </authorList>
    </citation>
    <scope>NUCLEOTIDE SEQUENCE</scope>
    <source>
        <strain evidence="1">M29</strain>
    </source>
</reference>
<name>A0ABT9AC54_9BACT</name>
<protein>
    <submittedName>
        <fullName evidence="1">Uncharacterized protein</fullName>
    </submittedName>
</protein>
<dbReference type="EMBL" id="JAUQSX010000006">
    <property type="protein sequence ID" value="MDO7847420.1"/>
    <property type="molecule type" value="Genomic_DNA"/>
</dbReference>
<evidence type="ECO:0000313" key="2">
    <source>
        <dbReference type="Proteomes" id="UP001167796"/>
    </source>
</evidence>
<sequence length="185" mass="20600">MGLDILLGANNQADLDAGHYNPDDHRLSRNFCHFMCRRSAIVGLPELDQIGQLTGVDIAPLYEMEEYVLPEDLAAWLEDEDNEAERNRLVQQTAAAAAAMAGNIERVTATVQALLAHLATIEHLPSRLLPDKEGTFADEGAYFANFFASKMNRFDNTFGQDLRNLNSFLHYAKSKGSETVFFVYG</sequence>
<accession>A0ABT9AC54</accession>
<comment type="caution">
    <text evidence="1">The sequence shown here is derived from an EMBL/GenBank/DDBJ whole genome shotgun (WGS) entry which is preliminary data.</text>
</comment>
<keyword evidence="2" id="KW-1185">Reference proteome</keyword>